<keyword evidence="6" id="KW-0808">Transferase</keyword>
<dbReference type="InterPro" id="IPR044525">
    <property type="entry name" value="DGDG1/2"/>
</dbReference>
<evidence type="ECO:0000256" key="2">
    <source>
        <dbReference type="ARBA" id="ARBA00004370"/>
    </source>
</evidence>
<proteinExistence type="inferred from homology"/>
<sequence>HVAIVTTTSLPWMTGRAVNPLFRGAYLSEFAKQKVTLLVPWLCKSDQELVCPNNLTFTSPEEQEAYMRSWLEERIGFKADFKISFYPGKFSEARRSIIPAGDTSQFIPSRDADIAILKEPEHLNWYHHGKRWTNKFNHVVGIVHTNYIEYIKREKNGALQVFLVKHINNWVTRAYCHKVFRLLDATLGIRITVSNLLDHHSARVQDRAKTLFDGWKGVGNGDTESHEVEFAKVDNASDKIVSKESQPSTLNEDGNDNDPASGLIGCEKSLLRSSNDLLVHSSDNVPQLSTTVECIDIKEGSANHVASVPSSAQEVAPTHEGLPICTTGEATSAGTCKFFVTNQSSFEGQSDVVQLSNLAKMEKQEQNVNDPSEKLGAPEIYFVSSNKPEPQPISMVACEAKAPESMKEPALEKNVEHNEDGVCHKLTTSASMRTPASDRSGEDDATSITQVFKATENDNDCCSNALQGTSVSDSNLGKTEVLDMSVSGTEYVIASKENKGHEEDTSSGSDCSKPGIDFRGSNIIHKSGSDNELDKNLIGSLRFNKAHIRVIFKGN</sequence>
<comment type="similarity">
    <text evidence="3">Belongs to the glycosyltransferase group 1 family. Glycosyltransferase 4 subfamily.</text>
</comment>
<dbReference type="AlphaFoldDB" id="A0A445JY26"/>
<protein>
    <submittedName>
        <fullName evidence="9">Digalactosyldiacylglycerol synthase 1, chloroplastic</fullName>
    </submittedName>
</protein>
<feature type="compositionally biased region" description="Polar residues" evidence="8">
    <location>
        <begin position="243"/>
        <end position="252"/>
    </location>
</feature>
<evidence type="ECO:0000313" key="9">
    <source>
        <dbReference type="EMBL" id="RZC03348.1"/>
    </source>
</evidence>
<dbReference type="GO" id="GO:0019375">
    <property type="term" value="P:galactolipid biosynthetic process"/>
    <property type="evidence" value="ECO:0007669"/>
    <property type="project" value="TreeGrafter"/>
</dbReference>
<dbReference type="EMBL" id="QZWG01000007">
    <property type="protein sequence ID" value="RZC03348.1"/>
    <property type="molecule type" value="Genomic_DNA"/>
</dbReference>
<feature type="non-terminal residue" evidence="9">
    <location>
        <position position="1"/>
    </location>
</feature>
<evidence type="ECO:0000313" key="10">
    <source>
        <dbReference type="Proteomes" id="UP000289340"/>
    </source>
</evidence>
<comment type="subcellular location">
    <subcellularLocation>
        <location evidence="2">Membrane</location>
    </subcellularLocation>
    <subcellularLocation>
        <location evidence="1">Plastid</location>
        <location evidence="1">Chloroplast</location>
    </subcellularLocation>
</comment>
<gene>
    <name evidence="9" type="ORF">D0Y65_018142</name>
</gene>
<dbReference type="GO" id="GO:0009707">
    <property type="term" value="C:chloroplast outer membrane"/>
    <property type="evidence" value="ECO:0007669"/>
    <property type="project" value="TreeGrafter"/>
</dbReference>
<evidence type="ECO:0000256" key="3">
    <source>
        <dbReference type="ARBA" id="ARBA00009481"/>
    </source>
</evidence>
<reference evidence="9 10" key="1">
    <citation type="submission" date="2018-09" db="EMBL/GenBank/DDBJ databases">
        <title>A high-quality reference genome of wild soybean provides a powerful tool to mine soybean genomes.</title>
        <authorList>
            <person name="Xie M."/>
            <person name="Chung C.Y.L."/>
            <person name="Li M.-W."/>
            <person name="Wong F.-L."/>
            <person name="Chan T.-F."/>
            <person name="Lam H.-M."/>
        </authorList>
    </citation>
    <scope>NUCLEOTIDE SEQUENCE [LARGE SCALE GENOMIC DNA]</scope>
    <source>
        <strain evidence="10">cv. W05</strain>
        <tissue evidence="9">Hypocotyl of etiolated seedlings</tissue>
    </source>
</reference>
<dbReference type="PANTHER" id="PTHR46132:SF6">
    <property type="entry name" value="DIGALACTOSYLDIACYLGLYCEROL SYNTHASE 1, CHLOROPLASTIC"/>
    <property type="match status" value="1"/>
</dbReference>
<organism evidence="9 10">
    <name type="scientific">Glycine soja</name>
    <name type="common">Wild soybean</name>
    <dbReference type="NCBI Taxonomy" id="3848"/>
    <lineage>
        <taxon>Eukaryota</taxon>
        <taxon>Viridiplantae</taxon>
        <taxon>Streptophyta</taxon>
        <taxon>Embryophyta</taxon>
        <taxon>Tracheophyta</taxon>
        <taxon>Spermatophyta</taxon>
        <taxon>Magnoliopsida</taxon>
        <taxon>eudicotyledons</taxon>
        <taxon>Gunneridae</taxon>
        <taxon>Pentapetalae</taxon>
        <taxon>rosids</taxon>
        <taxon>fabids</taxon>
        <taxon>Fabales</taxon>
        <taxon>Fabaceae</taxon>
        <taxon>Papilionoideae</taxon>
        <taxon>50 kb inversion clade</taxon>
        <taxon>NPAAA clade</taxon>
        <taxon>indigoferoid/millettioid clade</taxon>
        <taxon>Phaseoleae</taxon>
        <taxon>Glycine</taxon>
        <taxon>Glycine subgen. Soja</taxon>
    </lineage>
</organism>
<evidence type="ECO:0000256" key="1">
    <source>
        <dbReference type="ARBA" id="ARBA00004229"/>
    </source>
</evidence>
<keyword evidence="4" id="KW-0150">Chloroplast</keyword>
<accession>A0A445JY26</accession>
<evidence type="ECO:0000256" key="6">
    <source>
        <dbReference type="ARBA" id="ARBA00022679"/>
    </source>
</evidence>
<dbReference type="GO" id="GO:0046481">
    <property type="term" value="F:digalactosyldiacylglycerol synthase activity"/>
    <property type="evidence" value="ECO:0007669"/>
    <property type="project" value="InterPro"/>
</dbReference>
<comment type="caution">
    <text evidence="9">The sequence shown here is derived from an EMBL/GenBank/DDBJ whole genome shotgun (WGS) entry which is preliminary data.</text>
</comment>
<dbReference type="Proteomes" id="UP000289340">
    <property type="component" value="Chromosome 7"/>
</dbReference>
<evidence type="ECO:0000256" key="7">
    <source>
        <dbReference type="ARBA" id="ARBA00023136"/>
    </source>
</evidence>
<keyword evidence="7" id="KW-0472">Membrane</keyword>
<keyword evidence="10" id="KW-1185">Reference proteome</keyword>
<evidence type="ECO:0000256" key="4">
    <source>
        <dbReference type="ARBA" id="ARBA00022528"/>
    </source>
</evidence>
<keyword evidence="5" id="KW-0934">Plastid</keyword>
<feature type="region of interest" description="Disordered" evidence="8">
    <location>
        <begin position="240"/>
        <end position="262"/>
    </location>
</feature>
<evidence type="ECO:0000256" key="5">
    <source>
        <dbReference type="ARBA" id="ARBA00022640"/>
    </source>
</evidence>
<evidence type="ECO:0000256" key="8">
    <source>
        <dbReference type="SAM" id="MobiDB-lite"/>
    </source>
</evidence>
<dbReference type="PANTHER" id="PTHR46132">
    <property type="entry name" value="DIGALACTOSYLDIACYLGLYCEROL SYNTHASE 2, CHLOROPLASTIC"/>
    <property type="match status" value="1"/>
</dbReference>
<name>A0A445JY26_GLYSO</name>